<dbReference type="EMBL" id="DXFB01000069">
    <property type="protein sequence ID" value="HIX45087.1"/>
    <property type="molecule type" value="Genomic_DNA"/>
</dbReference>
<dbReference type="PANTHER" id="PTHR37841">
    <property type="entry name" value="GLR2918 PROTEIN"/>
    <property type="match status" value="1"/>
</dbReference>
<reference evidence="2" key="2">
    <citation type="submission" date="2021-04" db="EMBL/GenBank/DDBJ databases">
        <authorList>
            <person name="Gilroy R."/>
        </authorList>
    </citation>
    <scope>NUCLEOTIDE SEQUENCE</scope>
    <source>
        <strain evidence="2">ChiHjej12B11-16260</strain>
    </source>
</reference>
<feature type="signal peptide" evidence="1">
    <location>
        <begin position="1"/>
        <end position="19"/>
    </location>
</feature>
<dbReference type="AlphaFoldDB" id="A0A9D1VR62"/>
<dbReference type="Proteomes" id="UP000824246">
    <property type="component" value="Unassembled WGS sequence"/>
</dbReference>
<reference evidence="2" key="1">
    <citation type="journal article" date="2021" name="PeerJ">
        <title>Extensive microbial diversity within the chicken gut microbiome revealed by metagenomics and culture.</title>
        <authorList>
            <person name="Gilroy R."/>
            <person name="Ravi A."/>
            <person name="Getino M."/>
            <person name="Pursley I."/>
            <person name="Horton D.L."/>
            <person name="Alikhan N.F."/>
            <person name="Baker D."/>
            <person name="Gharbi K."/>
            <person name="Hall N."/>
            <person name="Watson M."/>
            <person name="Adriaenssens E.M."/>
            <person name="Foster-Nyarko E."/>
            <person name="Jarju S."/>
            <person name="Secka A."/>
            <person name="Antonio M."/>
            <person name="Oren A."/>
            <person name="Chaudhuri R.R."/>
            <person name="La Ragione R."/>
            <person name="Hildebrand F."/>
            <person name="Pallen M.J."/>
        </authorList>
    </citation>
    <scope>NUCLEOTIDE SEQUENCE</scope>
    <source>
        <strain evidence="2">ChiHjej12B11-16260</strain>
    </source>
</reference>
<comment type="caution">
    <text evidence="2">The sequence shown here is derived from an EMBL/GenBank/DDBJ whole genome shotgun (WGS) entry which is preliminary data.</text>
</comment>
<dbReference type="SUPFAM" id="SSF69360">
    <property type="entry name" value="Cell wall binding repeat"/>
    <property type="match status" value="1"/>
</dbReference>
<evidence type="ECO:0000313" key="2">
    <source>
        <dbReference type="EMBL" id="HIX45087.1"/>
    </source>
</evidence>
<protein>
    <submittedName>
        <fullName evidence="2">WG repeat-containing protein</fullName>
    </submittedName>
</protein>
<evidence type="ECO:0000256" key="1">
    <source>
        <dbReference type="SAM" id="SignalP"/>
    </source>
</evidence>
<gene>
    <name evidence="2" type="ORF">H9982_02585</name>
</gene>
<dbReference type="Pfam" id="PF14903">
    <property type="entry name" value="WG_beta_rep"/>
    <property type="match status" value="5"/>
</dbReference>
<evidence type="ECO:0000313" key="3">
    <source>
        <dbReference type="Proteomes" id="UP000824246"/>
    </source>
</evidence>
<proteinExistence type="predicted"/>
<sequence length="366" mass="40920">MKHNCLTIGLLTLAGTFIACTPDSNTLQPQTGYLIVMGEDSCRNISYSDEQRFAAPFRNMSLYYNGLALVCDSDALYGYVNDKGDFVIPARYDRATVFSEGLAWVHKRGDMPGAIDDGGRVKLSLRDAVAVRAFHEGHAAFATVKRGITLWGFINKKGEETIKARFKAVKNYCQGLAAVQDIQSGLWGYIDLSDSLRLPCRYQEACSYDEKGTALVRDDKGYLVIDRNGIPLTMLSSYEIVIPDGEYYRVCYNRKWGWCDRNGVTVIKPCYDDCRSFGSAPLAPVLIRGKWAYVDRNGNIAVKRQFADAYPFIDHHAAVKAGTVWGFIDENGRYVVNPQYNAIPADYLHQALGEGSVFMTLDLPRR</sequence>
<organism evidence="2 3">
    <name type="scientific">Candidatus Barnesiella excrementipullorum</name>
    <dbReference type="NCBI Taxonomy" id="2838479"/>
    <lineage>
        <taxon>Bacteria</taxon>
        <taxon>Pseudomonadati</taxon>
        <taxon>Bacteroidota</taxon>
        <taxon>Bacteroidia</taxon>
        <taxon>Bacteroidales</taxon>
        <taxon>Barnesiellaceae</taxon>
        <taxon>Barnesiella</taxon>
    </lineage>
</organism>
<dbReference type="InterPro" id="IPR032774">
    <property type="entry name" value="WG_beta_rep"/>
</dbReference>
<accession>A0A9D1VR62</accession>
<name>A0A9D1VR62_9BACT</name>
<keyword evidence="1" id="KW-0732">Signal</keyword>
<dbReference type="PANTHER" id="PTHR37841:SF1">
    <property type="entry name" value="DUF3298 DOMAIN-CONTAINING PROTEIN"/>
    <property type="match status" value="1"/>
</dbReference>
<feature type="chain" id="PRO_5039403053" evidence="1">
    <location>
        <begin position="20"/>
        <end position="366"/>
    </location>
</feature>
<dbReference type="PROSITE" id="PS51257">
    <property type="entry name" value="PROKAR_LIPOPROTEIN"/>
    <property type="match status" value="1"/>
</dbReference>